<feature type="region of interest" description="Disordered" evidence="1">
    <location>
        <begin position="1399"/>
        <end position="1420"/>
    </location>
</feature>
<feature type="compositionally biased region" description="Polar residues" evidence="1">
    <location>
        <begin position="564"/>
        <end position="582"/>
    </location>
</feature>
<organism evidence="2 3">
    <name type="scientific">Periconia digitata</name>
    <dbReference type="NCBI Taxonomy" id="1303443"/>
    <lineage>
        <taxon>Eukaryota</taxon>
        <taxon>Fungi</taxon>
        <taxon>Dikarya</taxon>
        <taxon>Ascomycota</taxon>
        <taxon>Pezizomycotina</taxon>
        <taxon>Dothideomycetes</taxon>
        <taxon>Pleosporomycetidae</taxon>
        <taxon>Pleosporales</taxon>
        <taxon>Massarineae</taxon>
        <taxon>Periconiaceae</taxon>
        <taxon>Periconia</taxon>
    </lineage>
</organism>
<feature type="compositionally biased region" description="Low complexity" evidence="1">
    <location>
        <begin position="2782"/>
        <end position="2793"/>
    </location>
</feature>
<feature type="compositionally biased region" description="Polar residues" evidence="1">
    <location>
        <begin position="645"/>
        <end position="664"/>
    </location>
</feature>
<name>A0A9W4UGP6_9PLEO</name>
<feature type="compositionally biased region" description="Pro residues" evidence="1">
    <location>
        <begin position="1571"/>
        <end position="1583"/>
    </location>
</feature>
<feature type="compositionally biased region" description="Polar residues" evidence="1">
    <location>
        <begin position="1006"/>
        <end position="1025"/>
    </location>
</feature>
<dbReference type="Proteomes" id="UP001152607">
    <property type="component" value="Unassembled WGS sequence"/>
</dbReference>
<feature type="compositionally biased region" description="Polar residues" evidence="1">
    <location>
        <begin position="447"/>
        <end position="462"/>
    </location>
</feature>
<feature type="compositionally biased region" description="Low complexity" evidence="1">
    <location>
        <begin position="1082"/>
        <end position="1095"/>
    </location>
</feature>
<feature type="compositionally biased region" description="Low complexity" evidence="1">
    <location>
        <begin position="2145"/>
        <end position="2158"/>
    </location>
</feature>
<evidence type="ECO:0000313" key="3">
    <source>
        <dbReference type="Proteomes" id="UP001152607"/>
    </source>
</evidence>
<feature type="compositionally biased region" description="Basic and acidic residues" evidence="1">
    <location>
        <begin position="242"/>
        <end position="254"/>
    </location>
</feature>
<reference evidence="2" key="1">
    <citation type="submission" date="2023-01" db="EMBL/GenBank/DDBJ databases">
        <authorList>
            <person name="Van Ghelder C."/>
            <person name="Rancurel C."/>
        </authorList>
    </citation>
    <scope>NUCLEOTIDE SEQUENCE</scope>
    <source>
        <strain evidence="2">CNCM I-4278</strain>
    </source>
</reference>
<feature type="compositionally biased region" description="Polar residues" evidence="1">
    <location>
        <begin position="2861"/>
        <end position="2870"/>
    </location>
</feature>
<feature type="compositionally biased region" description="Polar residues" evidence="1">
    <location>
        <begin position="2175"/>
        <end position="2202"/>
    </location>
</feature>
<feature type="compositionally biased region" description="Low complexity" evidence="1">
    <location>
        <begin position="1739"/>
        <end position="1762"/>
    </location>
</feature>
<feature type="region of interest" description="Disordered" evidence="1">
    <location>
        <begin position="2512"/>
        <end position="2622"/>
    </location>
</feature>
<feature type="compositionally biased region" description="Low complexity" evidence="1">
    <location>
        <begin position="2571"/>
        <end position="2591"/>
    </location>
</feature>
<feature type="compositionally biased region" description="Basic and acidic residues" evidence="1">
    <location>
        <begin position="783"/>
        <end position="795"/>
    </location>
</feature>
<feature type="compositionally biased region" description="Basic and acidic residues" evidence="1">
    <location>
        <begin position="7"/>
        <end position="20"/>
    </location>
</feature>
<dbReference type="EMBL" id="CAOQHR010000006">
    <property type="protein sequence ID" value="CAI6335650.1"/>
    <property type="molecule type" value="Genomic_DNA"/>
</dbReference>
<feature type="compositionally biased region" description="Polar residues" evidence="1">
    <location>
        <begin position="841"/>
        <end position="859"/>
    </location>
</feature>
<evidence type="ECO:0000256" key="1">
    <source>
        <dbReference type="SAM" id="MobiDB-lite"/>
    </source>
</evidence>
<feature type="compositionally biased region" description="Basic and acidic residues" evidence="1">
    <location>
        <begin position="2848"/>
        <end position="2857"/>
    </location>
</feature>
<feature type="region of interest" description="Disordered" evidence="1">
    <location>
        <begin position="2886"/>
        <end position="2906"/>
    </location>
</feature>
<feature type="region of interest" description="Disordered" evidence="1">
    <location>
        <begin position="2653"/>
        <end position="2870"/>
    </location>
</feature>
<feature type="compositionally biased region" description="Polar residues" evidence="1">
    <location>
        <begin position="375"/>
        <end position="392"/>
    </location>
</feature>
<feature type="compositionally biased region" description="Low complexity" evidence="1">
    <location>
        <begin position="2887"/>
        <end position="2901"/>
    </location>
</feature>
<feature type="region of interest" description="Disordered" evidence="1">
    <location>
        <begin position="1181"/>
        <end position="1253"/>
    </location>
</feature>
<keyword evidence="3" id="KW-1185">Reference proteome</keyword>
<feature type="region of interest" description="Disordered" evidence="1">
    <location>
        <begin position="1557"/>
        <end position="2498"/>
    </location>
</feature>
<feature type="compositionally biased region" description="Polar residues" evidence="1">
    <location>
        <begin position="2351"/>
        <end position="2367"/>
    </location>
</feature>
<feature type="compositionally biased region" description="Low complexity" evidence="1">
    <location>
        <begin position="218"/>
        <end position="230"/>
    </location>
</feature>
<feature type="compositionally biased region" description="Polar residues" evidence="1">
    <location>
        <begin position="335"/>
        <end position="349"/>
    </location>
</feature>
<feature type="compositionally biased region" description="Polar residues" evidence="1">
    <location>
        <begin position="2130"/>
        <end position="2144"/>
    </location>
</feature>
<feature type="compositionally biased region" description="Low complexity" evidence="1">
    <location>
        <begin position="1120"/>
        <end position="1137"/>
    </location>
</feature>
<feature type="compositionally biased region" description="Polar residues" evidence="1">
    <location>
        <begin position="1724"/>
        <end position="1733"/>
    </location>
</feature>
<sequence length="3018" mass="326526">MSGPYRFTHEPARSPLDRRAQAPSPANQPVSYKTNVNRAKTKKWVEAKKNAYDGDDWGDYDEYDEYGADQPPVPAMPPPAPKGYGQRLDQPARSFTEPRQQPAPSHSARRNSFEAGEEQRAFSASVTQSPLDDYGHQPFGAPPQPQPQTQTHPAYRQPSGAESDISDTPQHRKDFVAAALPPPLTTRASTGPPMAPTSSPPNTQFPPRKSSIGQSDLPSPTSPRARAPSNPNKPLPFVRPSDIYKRYEEDKQRTSMDSSRPSIDSLNAASAPPSKEGKITDAGNTLQPLQTVSERKSGYLPGPNTAGNDQSSSSQSWLPPVESMVSFDSDFWPGGQQTQLSDPSSNTPADQGFRSVVDQAFTRNDEQRSVPPTPISKSESGVSRSNTDSTAGISPIMSRVPSGAASALRNRNQNGEGSTPVIVEEAGERPPTANAMGGITPPKHSRNISNTSLPLATPNSVESPARSPAIEPQKNVPEPVSAQLSTLASPVSDASTREADIAMAVSQNPNIPAPELGALEKDSQRAYLDSHNLQSTSSEALPRSRSESPSKGRVQELAGKFGDVSQSRRNSTQSNASRNSQESWEKSQDNSRPSSVVQDPATRPNAEREASFRPKLPGQWESYATSAATPYDADKQLGSAKDAETGNQNSSSLQEVDFAPTTSKHPVASAEPSDPLAALKVAGAAAAEALQASFGGQNSQNPTREIPPGDVLPRPLLVERTPSAMSSIPPTPPAKDTPASETPPPLPPLKGKEAGSDSRRTSGAHGNLERPGILPQLSVDPSTEDRESDRLRKEIVASLTPKRTSVDPTEQTSLQSMSPPPGRESSVYPSEYDSYFAGGSPQPTNDLGLSQTRSGQSVSEPPKANPEPPTGVPSLLTRFSWENKGSPVPTDAQDSSATAHQASRGVEEHVQISSPPIEPDTKEHSSPDASRSNPPTTTDDETKLSTDRVGSPAPVGLHVVNSASDPEAVDLPPRLSADVSPAAPPKEATSTSAQETKTSDAPKASLLTTQIAASGMSAQSPTIKSPISDKPLGFRDIVNMKSSTERITTYNQTREYWAHTDHGLSAWISSALDSNPELASQTISPSRPTRTATSSIRHKPTGSISLFGKHISSSQQTEQSGASSSHAPTASTSSSFYGGSGGRNASLQMQTKGKDLLHTAGVLSGKGMTGAKGLFAKGKSRFKSDKVHSQSETWSSREASEEPELVSTTPDLERMSVDGSTANSPIISREEKKSRRRFSSPFHRSSRSRSRPSSIILPGSLLFDFTSSNTPRNTPPPRELPPPIIAESLVQSSYQAPDDWNTVPDDTTTTTIISAPTPLDARRLTAPERLGVLPSPAKSPYTFLPYDREDEGVPPVPPLPRDTQEAHVVHEDGVAGVHGLSQRLIESIVRYSTPAPTLTAESVDAKRNEEEDDGLPPQLNHEPIPAQTFTGSATVDGSGSTSRVPHDSLAVGQVSPVLSCVGADRLDGGEGDGGRDQGSGQLLVQERQLSMGDVSPMFPPVELAQGYPSDDGGWPMTSAPVPVRRAYETELIGGDVSPISRQASSDDVEERLCALPTTMTPPVTPGAVEPEPSPSTSPPPPPSQARGRAMEDALTPRAAELRPRYTERLSATRIQVVHAEQYVPSRSQSSFETIDQDSFVTHSQSDGSPLDDDNKSMDDDEVPLVPQLPPLKNPGLQDSPSPVAPERPKQQTGPPVMISITDASPLATSPGPDSFKPRPDQSPAAETSSSQPANKHPESMLSRLSSMVSSERVSVSPLSSQHLHSRSPSLHHRQPISPAKTSRNPAQIVRGSATKINGDAPSDDDFDLYADQDGVVKDVRDESGQPLRISPPEIPTKMQNPPPPRQPPTAKSVEDDQSRYSLDRPMSFVSGPRDSNGRPQDQINRPNTASSERLDPSLQRSPQNKSTNGGAYTASSLGQQVPQTNGQSDHNSSPYPQHGGNPQPNERMAPHAPMGSGSSFAVSPEQAPIQAQHSAITRLNPPNEHSPNVPGTGQIQDPRMVSEAQMRATGSGRSFPQDLRFQGQDVQRNAAIPGQYLDAHQMRDYQAHQSMMQQAVDPRLQQIRQQSYDDPYNQPTLQQPSRKEEKPTSRPKISSVFKNLGKTNAKTPSPPPRLPLLQPSQPDYRRLSAGENSSTENGQPSSIHQLQPGDLAQQQQPGLRKERKSGGFTLFPTRPESTGTASYISHESTSVQPADSRYNLTSPELPANFVGIPPQQPPPAPLDFSDPRFSTLNVPEPGKKKRFSALGNLFGRNKEDKKALKAKKHNTLPPMPPGQPWPSQQQSNSRTHHQSMQFGSSPPAHPFQGMQAAPPPTVSTIPPQGTSSHMLPHQPVQQIQPGFQQPLSQSHHQQEPQQYSSPPLHVQQQPSHSERSAYIDSQQRAQQHQAAVLTSQRPAENIGVTGHPLNHQHLSVNRSGGTAQAPPEGYYISETKLLPDHRQGTPQTSAQQNFPPSQQQRAPATQPPHLSNHQTAHGPNDITSISQQHRKSSTANEPRYETPAIPAAYAPVSGAYVSPNVEGPPPPPNMQSRDRQPSPTYFQRQYSEPQMQPLSPQVSALTQAPTPTDHRHNSESSSVSLISPISTSPPSMTNSVPVPNQKPQNPRMSSITEQSHAERPWNLNLPQGATEQEIVRARQRQYMEQQLLFQEQLYAERTGRSPSPRSNTTQSSSPRPSQQGFAHPLSQNGGFRELMPRSSPQPYPRAHSLHPRASSDMLDPEKEMLARAAAQKSPTPNRVPTPTSHPLPMSPDPTNIHSPINPIASSLPPPAPPDVAHHPVPENFGSQQAQLSQSQQRIHQHSPRYEEHIAPDEQYQSPVHHPTQHGEPDYEHSPPADQPPPYSGPTIPNVGMEKERQDRHRPPNIVTNTDEYNNQLEFRQRQISIGMLQHPQPASMAASPSPSSADMGAESLRRQLLHQEESERQERLRRAQIQREESLREREERERARARARVLERSVSGGGRVPSLRSDAGSTRATGTGWERRRGSTSRPVFELSAEDDEPVMRATSFPGQEWVPTWTDD</sequence>
<dbReference type="OrthoDB" id="5151921at2759"/>
<feature type="compositionally biased region" description="Polar residues" evidence="1">
    <location>
        <begin position="892"/>
        <end position="901"/>
    </location>
</feature>
<feature type="compositionally biased region" description="Basic and acidic residues" evidence="1">
    <location>
        <begin position="1852"/>
        <end position="1862"/>
    </location>
</feature>
<proteinExistence type="predicted"/>
<feature type="compositionally biased region" description="Pro residues" evidence="1">
    <location>
        <begin position="2733"/>
        <end position="2747"/>
    </location>
</feature>
<feature type="compositionally biased region" description="Polar residues" evidence="1">
    <location>
        <begin position="305"/>
        <end position="317"/>
    </location>
</feature>
<feature type="compositionally biased region" description="Basic and acidic residues" evidence="1">
    <location>
        <begin position="1814"/>
        <end position="1823"/>
    </location>
</feature>
<feature type="compositionally biased region" description="Polar residues" evidence="1">
    <location>
        <begin position="1983"/>
        <end position="1995"/>
    </location>
</feature>
<feature type="compositionally biased region" description="Polar residues" evidence="1">
    <location>
        <begin position="927"/>
        <end position="937"/>
    </location>
</feature>
<feature type="compositionally biased region" description="Basic and acidic residues" evidence="1">
    <location>
        <begin position="43"/>
        <end position="52"/>
    </location>
</feature>
<feature type="compositionally biased region" description="Basic and acidic residues" evidence="1">
    <location>
        <begin position="2931"/>
        <end position="2952"/>
    </location>
</feature>
<feature type="region of interest" description="Disordered" evidence="1">
    <location>
        <begin position="2931"/>
        <end position="3018"/>
    </location>
</feature>
<feature type="compositionally biased region" description="Pro residues" evidence="1">
    <location>
        <begin position="71"/>
        <end position="81"/>
    </location>
</feature>
<feature type="compositionally biased region" description="Basic residues" evidence="1">
    <location>
        <begin position="1234"/>
        <end position="1250"/>
    </location>
</feature>
<feature type="compositionally biased region" description="Polar residues" evidence="1">
    <location>
        <begin position="2408"/>
        <end position="2418"/>
    </location>
</feature>
<feature type="compositionally biased region" description="Low complexity" evidence="1">
    <location>
        <begin position="2330"/>
        <end position="2345"/>
    </location>
</feature>
<feature type="compositionally biased region" description="Polar residues" evidence="1">
    <location>
        <begin position="1898"/>
        <end position="1944"/>
    </location>
</feature>
<feature type="region of interest" description="Disordered" evidence="1">
    <location>
        <begin position="1"/>
        <end position="673"/>
    </location>
</feature>
<feature type="compositionally biased region" description="Polar residues" evidence="1">
    <location>
        <begin position="24"/>
        <end position="38"/>
    </location>
</feature>
<feature type="compositionally biased region" description="Low complexity" evidence="1">
    <location>
        <begin position="2656"/>
        <end position="2675"/>
    </location>
</feature>
<feature type="compositionally biased region" description="Basic and acidic residues" evidence="1">
    <location>
        <begin position="2820"/>
        <end position="2830"/>
    </location>
</feature>
<feature type="compositionally biased region" description="Polar residues" evidence="1">
    <location>
        <begin position="2533"/>
        <end position="2562"/>
    </location>
</feature>
<feature type="compositionally biased region" description="Polar residues" evidence="1">
    <location>
        <begin position="1624"/>
        <end position="1647"/>
    </location>
</feature>
<feature type="compositionally biased region" description="Polar residues" evidence="1">
    <location>
        <begin position="482"/>
        <end position="494"/>
    </location>
</feature>
<feature type="compositionally biased region" description="Pro residues" evidence="1">
    <location>
        <begin position="729"/>
        <end position="748"/>
    </location>
</feature>
<feature type="compositionally biased region" description="Basic and acidic residues" evidence="1">
    <location>
        <begin position="750"/>
        <end position="760"/>
    </location>
</feature>
<comment type="caution">
    <text evidence="2">The sequence shown here is derived from an EMBL/GenBank/DDBJ whole genome shotgun (WGS) entry which is preliminary data.</text>
</comment>
<feature type="compositionally biased region" description="Polar residues" evidence="1">
    <location>
        <begin position="2375"/>
        <end position="2394"/>
    </location>
</feature>
<feature type="compositionally biased region" description="Acidic residues" evidence="1">
    <location>
        <begin position="53"/>
        <end position="67"/>
    </location>
</feature>
<feature type="compositionally biased region" description="Polar residues" evidence="1">
    <location>
        <begin position="255"/>
        <end position="268"/>
    </location>
</feature>
<feature type="region of interest" description="Disordered" evidence="1">
    <location>
        <begin position="692"/>
        <end position="1033"/>
    </location>
</feature>
<feature type="compositionally biased region" description="Basic and acidic residues" evidence="1">
    <location>
        <begin position="542"/>
        <end position="554"/>
    </location>
</feature>
<feature type="compositionally biased region" description="Polar residues" evidence="1">
    <location>
        <begin position="282"/>
        <end position="292"/>
    </location>
</feature>
<feature type="compositionally biased region" description="Polar residues" evidence="1">
    <location>
        <begin position="2592"/>
        <end position="2610"/>
    </location>
</feature>
<feature type="compositionally biased region" description="Polar residues" evidence="1">
    <location>
        <begin position="2440"/>
        <end position="2483"/>
    </location>
</feature>
<feature type="compositionally biased region" description="Polar residues" evidence="1">
    <location>
        <begin position="801"/>
        <end position="817"/>
    </location>
</feature>
<feature type="compositionally biased region" description="Polar residues" evidence="1">
    <location>
        <begin position="2062"/>
        <end position="2080"/>
    </location>
</feature>
<gene>
    <name evidence="2" type="ORF">PDIGIT_LOCUS8735</name>
</gene>
<protein>
    <submittedName>
        <fullName evidence="2">Uncharacterized protein</fullName>
    </submittedName>
</protein>
<feature type="compositionally biased region" description="Polar residues" evidence="1">
    <location>
        <begin position="1877"/>
        <end position="1891"/>
    </location>
</feature>
<feature type="compositionally biased region" description="Polar residues" evidence="1">
    <location>
        <begin position="694"/>
        <end position="703"/>
    </location>
</feature>
<evidence type="ECO:0000313" key="2">
    <source>
        <dbReference type="EMBL" id="CAI6335650.1"/>
    </source>
</evidence>
<feature type="compositionally biased region" description="Acidic residues" evidence="1">
    <location>
        <begin position="1801"/>
        <end position="1810"/>
    </location>
</feature>
<feature type="region of interest" description="Disordered" evidence="1">
    <location>
        <begin position="1078"/>
        <end position="1147"/>
    </location>
</feature>
<feature type="compositionally biased region" description="Polar residues" evidence="1">
    <location>
        <begin position="2314"/>
        <end position="2325"/>
    </location>
</feature>
<accession>A0A9W4UGP6</accession>
<feature type="compositionally biased region" description="Basic residues" evidence="1">
    <location>
        <begin position="1763"/>
        <end position="1774"/>
    </location>
</feature>